<evidence type="ECO:0000313" key="7">
    <source>
        <dbReference type="EMBL" id="CAH3032146.1"/>
    </source>
</evidence>
<comment type="similarity">
    <text evidence="1">Belongs to the 5'-nucleotidase family.</text>
</comment>
<dbReference type="Pfam" id="PF12796">
    <property type="entry name" value="Ank_2"/>
    <property type="match status" value="1"/>
</dbReference>
<dbReference type="InterPro" id="IPR029052">
    <property type="entry name" value="Metallo-depent_PP-like"/>
</dbReference>
<dbReference type="InterPro" id="IPR041821">
    <property type="entry name" value="CG11883_N"/>
</dbReference>
<dbReference type="PROSITE" id="PS50297">
    <property type="entry name" value="ANK_REP_REGION"/>
    <property type="match status" value="2"/>
</dbReference>
<sequence length="1074" mass="119090">MGCGSSKSENIPDDVNIHSQPSTANGDTSHFQPVTCEKNSEKPSVDVPQGTKENGIGAKSVEQRHGFDGTKTTTKASQMTILHFNDVYNIEPRDREPVGGAARFATKVASFKHLNPLIAFSGDCLNPSTMSSVTGGKQMIPILNALNVHVAVFGNHDFDFGVDELMEFSAATNCPWLLSNVIDNVTGKQLAGGKIKHITEWGERKIGFIGLVEEEWLVTLATVDREEVTYFDFVTVGTKLAKELREEGAEFVVALTHMRGPNDRRLAQQATGIDLILGGHDHDYFTEKINGVNVIKSGTDFREFSIITVTFFDNNHNKCNNSSSSGNKSFSIDVERVEVTSDILEDTEVKSTVDKYVGEMNNLMEEVIGEVQVELDGRFSSMRTKETNLGNFITDIIQNVTEVDCVILNSGTLRSDSIHPPGKFKMKDLSAILPMPDVLVVLELTGDQILEALENGVSQWPKLEGRFPQVAGIKFSFNPDKDPGCRILEDSVSINNEPLVKDKRYKVSTKSYLAKGKDGYQVFTKGKVLVDEEDGSILNTIVRNHFHSINIVRGATKSKSSHRQSLAMQSKDPLISSDEMKENGCDAIQQVSWRCRSSDIIDDGNKKSSFLSLEKEHISISPKVEGRITMVTEADKEASRTCFPENETVPLSEQVKQTQSQDTSQGNECLEKSDSSEQIATHLNGSEVEKTDQNGSEVENSTQVELGTHKKQNKDNVEDTSDEILAVEKEVTLLDNLAGKLKNDQNEDIMNRNIKNTADKQVKEVEKQQEAGNEDQLLTADVKTEKPEQRIDNSLGPDMATEDEYWDLWEAVKEDDIDVVENLRQEKNIRFTRCQDNKTILHLGAERNAVKVIQYLLTHGKMDPNVKDEILQGVPLHGAAEYGSIDAARVLLEHGAEINKQDLIGNTALHIACEHEQVKMRTFLIDQGADKTIKNSGIQVCLSQYFSCEVCLEALTSRAQPQLSSSYPNCPMCTIHPVSFSAHHKYNVTQNTQPLEMDCPSSHFARSVSVWLTSSHQQIQLHLVRCQTEDLTDETVTGIALSSVLIQTNSPITAINAIHVKFNIHQLPDDGKPS</sequence>
<keyword evidence="3" id="KW-0040">ANK repeat</keyword>
<feature type="compositionally biased region" description="Polar residues" evidence="4">
    <location>
        <begin position="693"/>
        <end position="705"/>
    </location>
</feature>
<dbReference type="Pfam" id="PF02872">
    <property type="entry name" value="5_nucleotid_C"/>
    <property type="match status" value="1"/>
</dbReference>
<dbReference type="SMART" id="SM00248">
    <property type="entry name" value="ANK"/>
    <property type="match status" value="4"/>
</dbReference>
<dbReference type="PANTHER" id="PTHR11575:SF48">
    <property type="entry name" value="5'-NUCLEOTIDASE"/>
    <property type="match status" value="1"/>
</dbReference>
<evidence type="ECO:0000259" key="6">
    <source>
        <dbReference type="Pfam" id="PF02872"/>
    </source>
</evidence>
<evidence type="ECO:0000256" key="1">
    <source>
        <dbReference type="ARBA" id="ARBA00006654"/>
    </source>
</evidence>
<gene>
    <name evidence="7" type="ORF">PMEA_00000996</name>
</gene>
<evidence type="ECO:0000313" key="8">
    <source>
        <dbReference type="Proteomes" id="UP001159428"/>
    </source>
</evidence>
<dbReference type="Gene3D" id="3.90.780.10">
    <property type="entry name" value="5'-Nucleotidase, C-terminal domain"/>
    <property type="match status" value="1"/>
</dbReference>
<feature type="compositionally biased region" description="Polar residues" evidence="4">
    <location>
        <begin position="649"/>
        <end position="667"/>
    </location>
</feature>
<dbReference type="Proteomes" id="UP001159428">
    <property type="component" value="Unassembled WGS sequence"/>
</dbReference>
<dbReference type="AlphaFoldDB" id="A0AAU9VKM8"/>
<evidence type="ECO:0000256" key="4">
    <source>
        <dbReference type="SAM" id="MobiDB-lite"/>
    </source>
</evidence>
<dbReference type="GO" id="GO:0016787">
    <property type="term" value="F:hydrolase activity"/>
    <property type="evidence" value="ECO:0007669"/>
    <property type="project" value="InterPro"/>
</dbReference>
<dbReference type="SUPFAM" id="SSF56300">
    <property type="entry name" value="Metallo-dependent phosphatases"/>
    <property type="match status" value="1"/>
</dbReference>
<comment type="caution">
    <text evidence="7">The sequence shown here is derived from an EMBL/GenBank/DDBJ whole genome shotgun (WGS) entry which is preliminary data.</text>
</comment>
<accession>A0AAU9VKM8</accession>
<feature type="repeat" description="ANK" evidence="3">
    <location>
        <begin position="871"/>
        <end position="903"/>
    </location>
</feature>
<evidence type="ECO:0000256" key="2">
    <source>
        <dbReference type="ARBA" id="ARBA00022729"/>
    </source>
</evidence>
<dbReference type="PROSITE" id="PS50088">
    <property type="entry name" value="ANK_REPEAT"/>
    <property type="match status" value="2"/>
</dbReference>
<organism evidence="7 8">
    <name type="scientific">Pocillopora meandrina</name>
    <dbReference type="NCBI Taxonomy" id="46732"/>
    <lineage>
        <taxon>Eukaryota</taxon>
        <taxon>Metazoa</taxon>
        <taxon>Cnidaria</taxon>
        <taxon>Anthozoa</taxon>
        <taxon>Hexacorallia</taxon>
        <taxon>Scleractinia</taxon>
        <taxon>Astrocoeniina</taxon>
        <taxon>Pocilloporidae</taxon>
        <taxon>Pocillopora</taxon>
    </lineage>
</organism>
<feature type="compositionally biased region" description="Polar residues" evidence="4">
    <location>
        <begin position="17"/>
        <end position="32"/>
    </location>
</feature>
<evidence type="ECO:0008006" key="9">
    <source>
        <dbReference type="Google" id="ProtNLM"/>
    </source>
</evidence>
<feature type="domain" description="Calcineurin-like phosphoesterase" evidence="5">
    <location>
        <begin position="79"/>
        <end position="284"/>
    </location>
</feature>
<dbReference type="InterPro" id="IPR004843">
    <property type="entry name" value="Calcineurin-like_PHP"/>
</dbReference>
<protein>
    <recommendedName>
        <fullName evidence="9">5'-nucleotidase</fullName>
    </recommendedName>
</protein>
<reference evidence="7 8" key="1">
    <citation type="submission" date="2022-05" db="EMBL/GenBank/DDBJ databases">
        <authorList>
            <consortium name="Genoscope - CEA"/>
            <person name="William W."/>
        </authorList>
    </citation>
    <scope>NUCLEOTIDE SEQUENCE [LARGE SCALE GENOMIC DNA]</scope>
</reference>
<dbReference type="PRINTS" id="PR01607">
    <property type="entry name" value="APYRASEFAMLY"/>
</dbReference>
<dbReference type="CDD" id="cd07406">
    <property type="entry name" value="MPP_CG11883_N"/>
    <property type="match status" value="1"/>
</dbReference>
<dbReference type="InterPro" id="IPR008334">
    <property type="entry name" value="5'-Nucleotdase_C"/>
</dbReference>
<evidence type="ECO:0000256" key="3">
    <source>
        <dbReference type="PROSITE-ProRule" id="PRU00023"/>
    </source>
</evidence>
<dbReference type="InterPro" id="IPR002110">
    <property type="entry name" value="Ankyrin_rpt"/>
</dbReference>
<feature type="region of interest" description="Disordered" evidence="4">
    <location>
        <begin position="635"/>
        <end position="718"/>
    </location>
</feature>
<dbReference type="GO" id="GO:0009166">
    <property type="term" value="P:nucleotide catabolic process"/>
    <property type="evidence" value="ECO:0007669"/>
    <property type="project" value="InterPro"/>
</dbReference>
<dbReference type="Gene3D" id="1.25.40.20">
    <property type="entry name" value="Ankyrin repeat-containing domain"/>
    <property type="match status" value="1"/>
</dbReference>
<feature type="repeat" description="ANK" evidence="3">
    <location>
        <begin position="904"/>
        <end position="936"/>
    </location>
</feature>
<dbReference type="Pfam" id="PF00023">
    <property type="entry name" value="Ank"/>
    <property type="match status" value="1"/>
</dbReference>
<dbReference type="SUPFAM" id="SSF55816">
    <property type="entry name" value="5'-nucleotidase (syn. UDP-sugar hydrolase), C-terminal domain"/>
    <property type="match status" value="1"/>
</dbReference>
<evidence type="ECO:0000259" key="5">
    <source>
        <dbReference type="Pfam" id="PF00149"/>
    </source>
</evidence>
<proteinExistence type="inferred from homology"/>
<name>A0AAU9VKM8_9CNID</name>
<dbReference type="PANTHER" id="PTHR11575">
    <property type="entry name" value="5'-NUCLEOTIDASE-RELATED"/>
    <property type="match status" value="1"/>
</dbReference>
<dbReference type="Pfam" id="PF00149">
    <property type="entry name" value="Metallophos"/>
    <property type="match status" value="1"/>
</dbReference>
<keyword evidence="8" id="KW-1185">Reference proteome</keyword>
<dbReference type="Gene3D" id="3.60.21.10">
    <property type="match status" value="1"/>
</dbReference>
<dbReference type="InterPro" id="IPR036770">
    <property type="entry name" value="Ankyrin_rpt-contain_sf"/>
</dbReference>
<dbReference type="InterPro" id="IPR006179">
    <property type="entry name" value="5_nucleotidase/apyrase"/>
</dbReference>
<dbReference type="EMBL" id="CALNXJ010000001">
    <property type="protein sequence ID" value="CAH3032146.1"/>
    <property type="molecule type" value="Genomic_DNA"/>
</dbReference>
<feature type="domain" description="5'-Nucleotidase C-terminal" evidence="6">
    <location>
        <begin position="367"/>
        <end position="524"/>
    </location>
</feature>
<feature type="region of interest" description="Disordered" evidence="4">
    <location>
        <begin position="1"/>
        <end position="58"/>
    </location>
</feature>
<dbReference type="InterPro" id="IPR036907">
    <property type="entry name" value="5'-Nucleotdase_C_sf"/>
</dbReference>
<keyword evidence="2" id="KW-0732">Signal</keyword>
<dbReference type="SUPFAM" id="SSF48403">
    <property type="entry name" value="Ankyrin repeat"/>
    <property type="match status" value="1"/>
</dbReference>